<feature type="repeat" description="ANK" evidence="1">
    <location>
        <begin position="230"/>
        <end position="262"/>
    </location>
</feature>
<evidence type="ECO:0000313" key="6">
    <source>
        <dbReference type="EnsemblFungi" id="CEF84146"/>
    </source>
</evidence>
<dbReference type="PANTHER" id="PTHR47685">
    <property type="entry name" value="MAGNESIUM TRANSPORT PROTEIN CORA"/>
    <property type="match status" value="1"/>
</dbReference>
<reference evidence="6 7" key="1">
    <citation type="journal article" date="2007" name="Science">
        <title>The Fusarium graminearum genome reveals a link between localized polymorphism and pathogen specialization.</title>
        <authorList>
            <person name="Cuomo C.A."/>
            <person name="Gueldener U."/>
            <person name="Xu J.-R."/>
            <person name="Trail F."/>
            <person name="Turgeon B.G."/>
            <person name="Di Pietro A."/>
            <person name="Walton J.D."/>
            <person name="Ma L.-J."/>
            <person name="Baker S.E."/>
            <person name="Rep M."/>
            <person name="Adam G."/>
            <person name="Antoniw J."/>
            <person name="Baldwin T."/>
            <person name="Calvo S.E."/>
            <person name="Chang Y.-L."/>
            <person name="DeCaprio D."/>
            <person name="Gale L.R."/>
            <person name="Gnerre S."/>
            <person name="Goswami R.S."/>
            <person name="Hammond-Kosack K."/>
            <person name="Harris L.J."/>
            <person name="Hilburn K."/>
            <person name="Kennell J.C."/>
            <person name="Kroken S."/>
            <person name="Magnuson J.K."/>
            <person name="Mannhaupt G."/>
            <person name="Mauceli E.W."/>
            <person name="Mewes H.-W."/>
            <person name="Mitterbauer R."/>
            <person name="Muehlbauer G."/>
            <person name="Muensterkoetter M."/>
            <person name="Nelson D."/>
            <person name="O'Donnell K."/>
            <person name="Ouellet T."/>
            <person name="Qi W."/>
            <person name="Quesneville H."/>
            <person name="Roncero M.I.G."/>
            <person name="Seong K.-Y."/>
            <person name="Tetko I.V."/>
            <person name="Urban M."/>
            <person name="Waalwijk C."/>
            <person name="Ward T.J."/>
            <person name="Yao J."/>
            <person name="Birren B.W."/>
            <person name="Kistler H.C."/>
        </authorList>
    </citation>
    <scope>NUCLEOTIDE SEQUENCE [LARGE SCALE GENOMIC DNA]</scope>
    <source>
        <strain evidence="7">ATCC MYA-4620 / CBS 123657 / FGSC 9075 / NRRL 31084 / PH-1</strain>
        <strain evidence="6">PH-1 / ATCC MYA-4620 / FGSC 9075 / NRRL 31084</strain>
    </source>
</reference>
<keyword evidence="4" id="KW-1133">Transmembrane helix</keyword>
<dbReference type="PROSITE" id="PS50088">
    <property type="entry name" value="ANK_REPEAT"/>
    <property type="match status" value="2"/>
</dbReference>
<dbReference type="eggNOG" id="KOG4177">
    <property type="taxonomic scope" value="Eukaryota"/>
</dbReference>
<dbReference type="EnsemblFungi" id="CEF84146">
    <property type="protein sequence ID" value="CEF84146"/>
    <property type="gene ID" value="FGRRES_17162"/>
</dbReference>
<feature type="region of interest" description="Disordered" evidence="3">
    <location>
        <begin position="983"/>
        <end position="1040"/>
    </location>
</feature>
<dbReference type="InterPro" id="IPR050829">
    <property type="entry name" value="CorA_MIT"/>
</dbReference>
<evidence type="ECO:0000313" key="5">
    <source>
        <dbReference type="EMBL" id="CEF84146.1"/>
    </source>
</evidence>
<dbReference type="SMART" id="SM00248">
    <property type="entry name" value="ANK"/>
    <property type="match status" value="4"/>
</dbReference>
<feature type="transmembrane region" description="Helical" evidence="4">
    <location>
        <begin position="1186"/>
        <end position="1203"/>
    </location>
</feature>
<reference evidence="6" key="4">
    <citation type="submission" date="2017-01" db="UniProtKB">
        <authorList>
            <consortium name="EnsemblFungi"/>
        </authorList>
    </citation>
    <scope>IDENTIFICATION</scope>
    <source>
        <strain evidence="6">PH-1 / ATCC MYA-4620 / FGSC 9075 / NRRL 31084</strain>
    </source>
</reference>
<dbReference type="VEuPathDB" id="FungiDB:FGRAMPH1_01G27885"/>
<organism evidence="5 7">
    <name type="scientific">Gibberella zeae (strain ATCC MYA-4620 / CBS 123657 / FGSC 9075 / NRRL 31084 / PH-1)</name>
    <name type="common">Wheat head blight fungus</name>
    <name type="synonym">Fusarium graminearum</name>
    <dbReference type="NCBI Taxonomy" id="229533"/>
    <lineage>
        <taxon>Eukaryota</taxon>
        <taxon>Fungi</taxon>
        <taxon>Dikarya</taxon>
        <taxon>Ascomycota</taxon>
        <taxon>Pezizomycotina</taxon>
        <taxon>Sordariomycetes</taxon>
        <taxon>Hypocreomycetidae</taxon>
        <taxon>Hypocreales</taxon>
        <taxon>Nectriaceae</taxon>
        <taxon>Fusarium</taxon>
    </lineage>
</organism>
<feature type="transmembrane region" description="Helical" evidence="4">
    <location>
        <begin position="1143"/>
        <end position="1165"/>
    </location>
</feature>
<proteinExistence type="predicted"/>
<reference evidence="6 7" key="2">
    <citation type="journal article" date="2010" name="Nature">
        <title>Comparative genomics reveals mobile pathogenicity chromosomes in Fusarium.</title>
        <authorList>
            <person name="Ma L.J."/>
            <person name="van der Does H.C."/>
            <person name="Borkovich K.A."/>
            <person name="Coleman J.J."/>
            <person name="Daboussi M.J."/>
            <person name="Di Pietro A."/>
            <person name="Dufresne M."/>
            <person name="Freitag M."/>
            <person name="Grabherr M."/>
            <person name="Henrissat B."/>
            <person name="Houterman P.M."/>
            <person name="Kang S."/>
            <person name="Shim W.B."/>
            <person name="Woloshuk C."/>
            <person name="Xie X."/>
            <person name="Xu J.R."/>
            <person name="Antoniw J."/>
            <person name="Baker S.E."/>
            <person name="Bluhm B.H."/>
            <person name="Breakspear A."/>
            <person name="Brown D.W."/>
            <person name="Butchko R.A."/>
            <person name="Chapman S."/>
            <person name="Coulson R."/>
            <person name="Coutinho P.M."/>
            <person name="Danchin E.G."/>
            <person name="Diener A."/>
            <person name="Gale L.R."/>
            <person name="Gardiner D.M."/>
            <person name="Goff S."/>
            <person name="Hammond-Kosack K.E."/>
            <person name="Hilburn K."/>
            <person name="Hua-Van A."/>
            <person name="Jonkers W."/>
            <person name="Kazan K."/>
            <person name="Kodira C.D."/>
            <person name="Koehrsen M."/>
            <person name="Kumar L."/>
            <person name="Lee Y.H."/>
            <person name="Li L."/>
            <person name="Manners J.M."/>
            <person name="Miranda-Saavedra D."/>
            <person name="Mukherjee M."/>
            <person name="Park G."/>
            <person name="Park J."/>
            <person name="Park S.Y."/>
            <person name="Proctor R.H."/>
            <person name="Regev A."/>
            <person name="Ruiz-Roldan M.C."/>
            <person name="Sain D."/>
            <person name="Sakthikumar S."/>
            <person name="Sykes S."/>
            <person name="Schwartz D.C."/>
            <person name="Turgeon B.G."/>
            <person name="Wapinski I."/>
            <person name="Yoder O."/>
            <person name="Young S."/>
            <person name="Zeng Q."/>
            <person name="Zhou S."/>
            <person name="Galagan J."/>
            <person name="Cuomo C.A."/>
            <person name="Kistler H.C."/>
            <person name="Rep M."/>
        </authorList>
    </citation>
    <scope>GENOME REANNOTATION</scope>
    <source>
        <strain evidence="7">ATCC MYA-4620 / CBS 123657 / FGSC 9075 / NRRL 31084 / PH-1</strain>
        <strain evidence="6">PH-1 / ATCC MYA-4620 / FGSC 9075 / NRRL 31084</strain>
    </source>
</reference>
<dbReference type="GO" id="GO:0015087">
    <property type="term" value="F:cobalt ion transmembrane transporter activity"/>
    <property type="evidence" value="ECO:0007669"/>
    <property type="project" value="TreeGrafter"/>
</dbReference>
<keyword evidence="4" id="KW-0472">Membrane</keyword>
<dbReference type="Proteomes" id="UP000070720">
    <property type="component" value="Chromosome 4"/>
</dbReference>
<dbReference type="AlphaFoldDB" id="A0A098DQL0"/>
<keyword evidence="1" id="KW-0040">ANK repeat</keyword>
<sequence>MTQHGHQNVLQSPETVEDDQPNVKLNSNYLVSQDSTKTQDGVETTEQLFALEIQFMKSLPSQWVMHLKIQEKEKTPKPKILESAVFKISDNDKSEKYYDRLSDKPKIDASSPHVTFQLDPLDKSRLCLAILFRASHLPTFDLLFSRPGTEGDLVGVVVSGLHHLAPSKPTSDQTPFSWALACRWFDAFVGSDDETVLLWAAANGSLELMEHLKTHSADRFQHLLEHRDKEGRTPLSLAVRPDREIIVTFLLDAGADIRSEDNQKMTPLSWALSQLDPGYRFSSVRDMLRHYEISDDQPRLGKQKLLFQSARFGWVKAVIVLKILWDTDFDTVIPDEALHSEREAIYQGKTALCIAAEHGHRDVVAVLLDFGANVNFSTSNSECTPLMLAISGDVNEYLKAAVADVLITGGAEISRVNKAGHTAEHLAMNQGLQSVLNRLTWRSKDGTAAESVEQLNREVDDLFLATVTTFETEGDCLKRFMSKKHPIHNLLRKLDKAKEVQDITDVAFEWIHLPANNMRWIEVLISQLYKEKTQTYNILKPERWVRRQHHRGLDTSDATPDKPGVHHARFMRPICQAFPSSKDLRNKSKSLKIEKDQYDTNMVVFMPYLHWDITKNHTEREKVMKQTTHSTETNNEWSHDQKFLNAYLFYNKDSQNEPDPKHPSLERHYMHQPHVRRTLDQYYYHDLESTRERDRDQVLSRSACQKHLPAESKVLAMVDQLWLWVLAGKSGQPTTIVTCFPHKEAQSNDTSGGDTNKVADNAIDPDPSGETNIVKQVLSHMLDNPQSVITPHDLAKLITLKCSRTYLDIGGQDERLRFKEMYEMAIGDVMQKETELFNEFTAVMEETKKERKTNQSLKEQLKTLSEAASSETVEREKVKQSQADLIEKFETVFEELNNKSANQFVTSLFKSSRGRITQAKAETLLKLAQFQVLDITKEVQLLHEIKDVQDELRIMSMIFRDQKVIIDEMEEIIGAIPLKGAKRDSSVSQHQVTGDPIVNEHSDDSETATRAREKTPADGFDEKTDERRDPPFRERNSVHVGSDAFFTSTNGADSGLRGPTDYYIGNRAFFTSTRPEPGKASTSLDEKQRSVLSTRAVVKLSIDEIEDMIDGANNAYSAKQSNVMDARYARVQAEQSARQGKTIMVFTIVTIIFLPLSFMAAFFAIDISQFKRLKNGRLSLGYVSEIMFPISAFIIASLIYVAFKIDDFEWLWTINVPKWKRKKVVADLEKNQPSKAQEPEHQSSG</sequence>
<reference evidence="5 7" key="3">
    <citation type="journal article" date="2015" name="BMC Genomics">
        <title>The completed genome sequence of the pathogenic ascomycete fungus Fusarium graminearum.</title>
        <authorList>
            <person name="King R."/>
            <person name="Urban M."/>
            <person name="Hammond-Kosack M.C."/>
            <person name="Hassani-Pak K."/>
            <person name="Hammond-Kosack K.E."/>
        </authorList>
    </citation>
    <scope>NUCLEOTIDE SEQUENCE [LARGE SCALE GENOMIC DNA]</scope>
    <source>
        <strain evidence="7">ATCC MYA-4620 / CBS 123657 / FGSC 9075 / NRRL 31084 / PH-1</strain>
        <strain evidence="5">PH-1</strain>
    </source>
</reference>
<protein>
    <submittedName>
        <fullName evidence="5">Chromosome 4, complete genome</fullName>
    </submittedName>
</protein>
<evidence type="ECO:0000256" key="2">
    <source>
        <dbReference type="SAM" id="Coils"/>
    </source>
</evidence>
<evidence type="ECO:0000256" key="1">
    <source>
        <dbReference type="PROSITE-ProRule" id="PRU00023"/>
    </source>
</evidence>
<keyword evidence="2" id="KW-0175">Coiled coil</keyword>
<feature type="repeat" description="ANK" evidence="1">
    <location>
        <begin position="347"/>
        <end position="379"/>
    </location>
</feature>
<name>A0A098DQL0_GIBZE</name>
<dbReference type="Gene3D" id="1.20.58.340">
    <property type="entry name" value="Magnesium transport protein CorA, transmembrane region"/>
    <property type="match status" value="1"/>
</dbReference>
<accession>A0A0E0SCI3</accession>
<dbReference type="InterPro" id="IPR036770">
    <property type="entry name" value="Ankyrin_rpt-contain_sf"/>
</dbReference>
<dbReference type="EMBL" id="HG970335">
    <property type="protein sequence ID" value="CEF84146.1"/>
    <property type="molecule type" value="Genomic_DNA"/>
</dbReference>
<keyword evidence="7" id="KW-1185">Reference proteome</keyword>
<dbReference type="PROSITE" id="PS50297">
    <property type="entry name" value="ANK_REP_REGION"/>
    <property type="match status" value="2"/>
</dbReference>
<dbReference type="SUPFAM" id="SSF48403">
    <property type="entry name" value="Ankyrin repeat"/>
    <property type="match status" value="1"/>
</dbReference>
<gene>
    <name evidence="6" type="primary">FG09117.1</name>
    <name evidence="5" type="ORF">FGRAMPH1_01T27885</name>
</gene>
<dbReference type="GO" id="GO:0015095">
    <property type="term" value="F:magnesium ion transmembrane transporter activity"/>
    <property type="evidence" value="ECO:0007669"/>
    <property type="project" value="TreeGrafter"/>
</dbReference>
<dbReference type="InterPro" id="IPR002110">
    <property type="entry name" value="Ankyrin_rpt"/>
</dbReference>
<evidence type="ECO:0000256" key="3">
    <source>
        <dbReference type="SAM" id="MobiDB-lite"/>
    </source>
</evidence>
<evidence type="ECO:0000313" key="7">
    <source>
        <dbReference type="Proteomes" id="UP000070720"/>
    </source>
</evidence>
<dbReference type="GO" id="GO:0015099">
    <property type="term" value="F:nickel cation transmembrane transporter activity"/>
    <property type="evidence" value="ECO:0007669"/>
    <property type="project" value="TreeGrafter"/>
</dbReference>
<feature type="region of interest" description="Disordered" evidence="3">
    <location>
        <begin position="1"/>
        <end position="22"/>
    </location>
</feature>
<evidence type="ECO:0000256" key="4">
    <source>
        <dbReference type="SAM" id="Phobius"/>
    </source>
</evidence>
<feature type="compositionally biased region" description="Polar residues" evidence="3">
    <location>
        <begin position="1"/>
        <end position="14"/>
    </location>
</feature>
<accession>A0A098DQL0</accession>
<keyword evidence="4" id="KW-0812">Transmembrane</keyword>
<dbReference type="PANTHER" id="PTHR47685:SF1">
    <property type="entry name" value="MAGNESIUM TRANSPORT PROTEIN CORA"/>
    <property type="match status" value="1"/>
</dbReference>
<dbReference type="Gene3D" id="1.25.40.20">
    <property type="entry name" value="Ankyrin repeat-containing domain"/>
    <property type="match status" value="2"/>
</dbReference>
<dbReference type="Pfam" id="PF12796">
    <property type="entry name" value="Ank_2"/>
    <property type="match status" value="2"/>
</dbReference>
<dbReference type="InParanoid" id="A0A098DQL0"/>
<feature type="compositionally biased region" description="Basic and acidic residues" evidence="3">
    <location>
        <begin position="998"/>
        <end position="1037"/>
    </location>
</feature>
<feature type="coiled-coil region" evidence="2">
    <location>
        <begin position="847"/>
        <end position="874"/>
    </location>
</feature>